<dbReference type="WBParaSite" id="SRAE_X000080700.1">
    <property type="protein sequence ID" value="SRAE_X000080700.1"/>
    <property type="gene ID" value="WBGene00266368"/>
</dbReference>
<reference evidence="7 8" key="1">
    <citation type="submission" date="2014-09" db="EMBL/GenBank/DDBJ databases">
        <authorList>
            <person name="Martin A.A."/>
        </authorList>
    </citation>
    <scope>NUCLEOTIDE SEQUENCE</scope>
    <source>
        <strain evidence="8">ED321</strain>
        <strain evidence="7">ED321 Heterogonic</strain>
    </source>
</reference>
<protein>
    <recommendedName>
        <fullName evidence="4">phosphoethanolamine N-methyltransferase</fullName>
        <ecNumber evidence="4">2.1.1.103</ecNumber>
    </recommendedName>
</protein>
<dbReference type="InterPro" id="IPR029063">
    <property type="entry name" value="SAM-dependent_MTases_sf"/>
</dbReference>
<evidence type="ECO:0000259" key="6">
    <source>
        <dbReference type="Pfam" id="PF13649"/>
    </source>
</evidence>
<name>A0A090LTD5_STRRB</name>
<dbReference type="PANTHER" id="PTHR44307">
    <property type="entry name" value="PHOSPHOETHANOLAMINE METHYLTRANSFERASE"/>
    <property type="match status" value="1"/>
</dbReference>
<dbReference type="GeneID" id="36383862"/>
<dbReference type="CTD" id="36383862"/>
<dbReference type="OMA" id="QRMTTCG"/>
<dbReference type="Proteomes" id="UP000035682">
    <property type="component" value="Unplaced"/>
</dbReference>
<dbReference type="PANTHER" id="PTHR44307:SF18">
    <property type="entry name" value="PHOSPHOETHANOLAMINE N-METHYLTRANSFERASE 1"/>
    <property type="match status" value="1"/>
</dbReference>
<evidence type="ECO:0000256" key="1">
    <source>
        <dbReference type="ARBA" id="ARBA00004969"/>
    </source>
</evidence>
<dbReference type="AlphaFoldDB" id="A0A090LTD5"/>
<feature type="domain" description="Methyltransferase" evidence="6">
    <location>
        <begin position="72"/>
        <end position="169"/>
    </location>
</feature>
<dbReference type="RefSeq" id="XP_024510678.1">
    <property type="nucleotide sequence ID" value="XM_024645195.1"/>
</dbReference>
<dbReference type="Gene3D" id="3.40.50.12180">
    <property type="match status" value="1"/>
</dbReference>
<evidence type="ECO:0000256" key="2">
    <source>
        <dbReference type="ARBA" id="ARBA00005189"/>
    </source>
</evidence>
<comment type="catalytic activity">
    <reaction evidence="5">
        <text>phosphoethanolamine + S-adenosyl-L-methionine = N-methylethanolamine phosphate + S-adenosyl-L-homocysteine + H(+)</text>
        <dbReference type="Rhea" id="RHEA:20365"/>
        <dbReference type="ChEBI" id="CHEBI:15378"/>
        <dbReference type="ChEBI" id="CHEBI:57781"/>
        <dbReference type="ChEBI" id="CHEBI:57856"/>
        <dbReference type="ChEBI" id="CHEBI:58190"/>
        <dbReference type="ChEBI" id="CHEBI:59789"/>
        <dbReference type="EC" id="2.1.1.103"/>
    </reaction>
    <physiologicalReaction direction="left-to-right" evidence="5">
        <dbReference type="Rhea" id="RHEA:20366"/>
    </physiologicalReaction>
</comment>
<evidence type="ECO:0000256" key="5">
    <source>
        <dbReference type="ARBA" id="ARBA00047622"/>
    </source>
</evidence>
<evidence type="ECO:0000313" key="8">
    <source>
        <dbReference type="Proteomes" id="UP000035682"/>
    </source>
</evidence>
<dbReference type="WormBase" id="SRAE_X000080700">
    <property type="protein sequence ID" value="SRP01437"/>
    <property type="gene ID" value="WBGene00266368"/>
</dbReference>
<organism evidence="7">
    <name type="scientific">Strongyloides ratti</name>
    <name type="common">Parasitic roundworm</name>
    <dbReference type="NCBI Taxonomy" id="34506"/>
    <lineage>
        <taxon>Eukaryota</taxon>
        <taxon>Metazoa</taxon>
        <taxon>Ecdysozoa</taxon>
        <taxon>Nematoda</taxon>
        <taxon>Chromadorea</taxon>
        <taxon>Rhabditida</taxon>
        <taxon>Tylenchina</taxon>
        <taxon>Panagrolaimomorpha</taxon>
        <taxon>Strongyloidoidea</taxon>
        <taxon>Strongyloididae</taxon>
        <taxon>Strongyloides</taxon>
    </lineage>
</organism>
<accession>A0A090LTD5</accession>
<dbReference type="InterPro" id="IPR041698">
    <property type="entry name" value="Methyltransf_25"/>
</dbReference>
<dbReference type="Pfam" id="PF13649">
    <property type="entry name" value="Methyltransf_25"/>
    <property type="match status" value="1"/>
</dbReference>
<gene>
    <name evidence="7 9 10" type="ORF">SRAE_X000080700</name>
</gene>
<dbReference type="STRING" id="34506.A0A090LTD5"/>
<keyword evidence="3" id="KW-0808">Transferase</keyword>
<evidence type="ECO:0000313" key="7">
    <source>
        <dbReference type="EMBL" id="CEF71482.1"/>
    </source>
</evidence>
<evidence type="ECO:0000313" key="9">
    <source>
        <dbReference type="WBParaSite" id="SRAE_X000080700.1"/>
    </source>
</evidence>
<evidence type="ECO:0000256" key="3">
    <source>
        <dbReference type="ARBA" id="ARBA00022679"/>
    </source>
</evidence>
<dbReference type="SUPFAM" id="SSF53335">
    <property type="entry name" value="S-adenosyl-L-methionine-dependent methyltransferases"/>
    <property type="match status" value="1"/>
</dbReference>
<evidence type="ECO:0000256" key="4">
    <source>
        <dbReference type="ARBA" id="ARBA00035674"/>
    </source>
</evidence>
<dbReference type="CDD" id="cd02440">
    <property type="entry name" value="AdoMet_MTases"/>
    <property type="match status" value="1"/>
</dbReference>
<dbReference type="GO" id="GO:0000234">
    <property type="term" value="F:phosphoethanolamine N-methyltransferase activity"/>
    <property type="evidence" value="ECO:0007669"/>
    <property type="project" value="UniProtKB-EC"/>
</dbReference>
<dbReference type="Gene3D" id="3.40.50.150">
    <property type="entry name" value="Vaccinia Virus protein VP39"/>
    <property type="match status" value="1"/>
</dbReference>
<comment type="pathway">
    <text evidence="1">Phospholipid metabolism; phosphatidylcholine biosynthesis.</text>
</comment>
<proteinExistence type="predicted"/>
<dbReference type="OrthoDB" id="8300214at2759"/>
<comment type="pathway">
    <text evidence="2">Lipid metabolism.</text>
</comment>
<evidence type="ECO:0000313" key="10">
    <source>
        <dbReference type="WormBase" id="SRAE_X000080700"/>
    </source>
</evidence>
<reference evidence="9" key="2">
    <citation type="submission" date="2020-12" db="UniProtKB">
        <authorList>
            <consortium name="WormBaseParasite"/>
        </authorList>
    </citation>
    <scope>IDENTIFICATION</scope>
</reference>
<dbReference type="EC" id="2.1.1.103" evidence="4"/>
<dbReference type="EMBL" id="LN609530">
    <property type="protein sequence ID" value="CEF71482.1"/>
    <property type="molecule type" value="Genomic_DNA"/>
</dbReference>
<sequence>MLGEILLSCFNKNGFINRRKVENEFALNNYSIQFRKSYNIDRITNCKQTRKFEEDDRNDVISMLPDLKNKKILDIGFNVGRFTVELARRGKYINVTDFKLSSYDKLKILKKLANKSNKLISVRISDLTSINYKSQKFHLIFTNWLFMYLNDEECYRFLNKSLKWLEKGGYLKFRESCGESVTKLYDYTFDSSVDSLDKQNIPIYRYISVYLKLIEEIRIKDKNGLKWKYEITICCVIPTCIEKAYKWNEIQLMAKKVNALDGDMIPDKQELLNNIADNWIISQEATDIYVDTIERFFADKIFLSEIKKCPMGCVDDPSIMTATIIYQSSVNPYYMRICPFNMPTSDKSFIWTNDEDRSFFKSSLSIAEKKKNSSMFFSYSKKKIHSIFEYATKLNIRLNGFLAVNFLSDNNLDFIDEFIKNANEGAKIIFLESYINNFDKKIKLQKIKCPFVAVCRTRKIHKIVVKDKYPEGVMKYVTSRKWMLIRISINEIKNKYI</sequence>
<keyword evidence="8" id="KW-1185">Reference proteome</keyword>